<name>A0A2U2BA52_9BACT</name>
<gene>
    <name evidence="1" type="ORF">DDZ16_08730</name>
</gene>
<dbReference type="Proteomes" id="UP000244956">
    <property type="component" value="Unassembled WGS sequence"/>
</dbReference>
<comment type="caution">
    <text evidence="1">The sequence shown here is derived from an EMBL/GenBank/DDBJ whole genome shotgun (WGS) entry which is preliminary data.</text>
</comment>
<keyword evidence="2" id="KW-1185">Reference proteome</keyword>
<accession>A0A2U2BA52</accession>
<sequence>MEALGGYLMKNMPEDNGDINQFSKEKNGSFKKNNAIGHGKDDCIFTVIACFVAGFISTLKKGIKRPGIKPKQPGNSG</sequence>
<proteinExistence type="predicted"/>
<dbReference type="AlphaFoldDB" id="A0A2U2BA52"/>
<dbReference type="EMBL" id="QEWP01000005">
    <property type="protein sequence ID" value="PWD99961.1"/>
    <property type="molecule type" value="Genomic_DNA"/>
</dbReference>
<organism evidence="1 2">
    <name type="scientific">Marinilabilia rubra</name>
    <dbReference type="NCBI Taxonomy" id="2162893"/>
    <lineage>
        <taxon>Bacteria</taxon>
        <taxon>Pseudomonadati</taxon>
        <taxon>Bacteroidota</taxon>
        <taxon>Bacteroidia</taxon>
        <taxon>Marinilabiliales</taxon>
        <taxon>Marinilabiliaceae</taxon>
        <taxon>Marinilabilia</taxon>
    </lineage>
</organism>
<protein>
    <submittedName>
        <fullName evidence="1">Uncharacterized protein</fullName>
    </submittedName>
</protein>
<evidence type="ECO:0000313" key="2">
    <source>
        <dbReference type="Proteomes" id="UP000244956"/>
    </source>
</evidence>
<reference evidence="1 2" key="1">
    <citation type="submission" date="2018-05" db="EMBL/GenBank/DDBJ databases">
        <title>Marinilabilia rubrum sp. nov., isolated from saltern sediment.</title>
        <authorList>
            <person name="Zhang R."/>
        </authorList>
    </citation>
    <scope>NUCLEOTIDE SEQUENCE [LARGE SCALE GENOMIC DNA]</scope>
    <source>
        <strain evidence="1 2">WTE16</strain>
    </source>
</reference>
<evidence type="ECO:0000313" key="1">
    <source>
        <dbReference type="EMBL" id="PWD99961.1"/>
    </source>
</evidence>